<organism evidence="1 2">
    <name type="scientific">Brachionus plicatilis</name>
    <name type="common">Marine rotifer</name>
    <name type="synonym">Brachionus muelleri</name>
    <dbReference type="NCBI Taxonomy" id="10195"/>
    <lineage>
        <taxon>Eukaryota</taxon>
        <taxon>Metazoa</taxon>
        <taxon>Spiralia</taxon>
        <taxon>Gnathifera</taxon>
        <taxon>Rotifera</taxon>
        <taxon>Eurotatoria</taxon>
        <taxon>Monogononta</taxon>
        <taxon>Pseudotrocha</taxon>
        <taxon>Ploima</taxon>
        <taxon>Brachionidae</taxon>
        <taxon>Brachionus</taxon>
    </lineage>
</organism>
<sequence>MSISYILFLHQEKSSRLIKIVDYVKKNASVINLLFVKKGEPKIILTFRGPNFYNFKDRTESIYKIFLRKILIHVLMNLDLNNENLKKNNTIFDLLEVYVNE</sequence>
<comment type="caution">
    <text evidence="1">The sequence shown here is derived from an EMBL/GenBank/DDBJ whole genome shotgun (WGS) entry which is preliminary data.</text>
</comment>
<accession>A0A3M7PUW3</accession>
<gene>
    <name evidence="1" type="ORF">BpHYR1_023203</name>
</gene>
<reference evidence="1 2" key="1">
    <citation type="journal article" date="2018" name="Sci. Rep.">
        <title>Genomic signatures of local adaptation to the degree of environmental predictability in rotifers.</title>
        <authorList>
            <person name="Franch-Gras L."/>
            <person name="Hahn C."/>
            <person name="Garcia-Roger E.M."/>
            <person name="Carmona M.J."/>
            <person name="Serra M."/>
            <person name="Gomez A."/>
        </authorList>
    </citation>
    <scope>NUCLEOTIDE SEQUENCE [LARGE SCALE GENOMIC DNA]</scope>
    <source>
        <strain evidence="1">HYR1</strain>
    </source>
</reference>
<dbReference type="EMBL" id="REGN01008843">
    <property type="protein sequence ID" value="RNA02545.1"/>
    <property type="molecule type" value="Genomic_DNA"/>
</dbReference>
<proteinExistence type="predicted"/>
<name>A0A3M7PUW3_BRAPC</name>
<evidence type="ECO:0000313" key="1">
    <source>
        <dbReference type="EMBL" id="RNA02545.1"/>
    </source>
</evidence>
<dbReference type="AlphaFoldDB" id="A0A3M7PUW3"/>
<evidence type="ECO:0000313" key="2">
    <source>
        <dbReference type="Proteomes" id="UP000276133"/>
    </source>
</evidence>
<protein>
    <submittedName>
        <fullName evidence="1">Uncharacterized protein</fullName>
    </submittedName>
</protein>
<dbReference type="Proteomes" id="UP000276133">
    <property type="component" value="Unassembled WGS sequence"/>
</dbReference>
<keyword evidence="2" id="KW-1185">Reference proteome</keyword>